<evidence type="ECO:0000313" key="2">
    <source>
        <dbReference type="EMBL" id="EKD15165.1"/>
    </source>
</evidence>
<keyword evidence="1" id="KW-1133">Transmembrane helix</keyword>
<dbReference type="STRING" id="1072389.K1WCU6"/>
<feature type="transmembrane region" description="Helical" evidence="1">
    <location>
        <begin position="62"/>
        <end position="83"/>
    </location>
</feature>
<organism evidence="2 3">
    <name type="scientific">Marssonina brunnea f. sp. multigermtubi (strain MB_m1)</name>
    <name type="common">Marssonina leaf spot fungus</name>
    <dbReference type="NCBI Taxonomy" id="1072389"/>
    <lineage>
        <taxon>Eukaryota</taxon>
        <taxon>Fungi</taxon>
        <taxon>Dikarya</taxon>
        <taxon>Ascomycota</taxon>
        <taxon>Pezizomycotina</taxon>
        <taxon>Leotiomycetes</taxon>
        <taxon>Helotiales</taxon>
        <taxon>Drepanopezizaceae</taxon>
        <taxon>Drepanopeziza</taxon>
    </lineage>
</organism>
<dbReference type="KEGG" id="mbe:MBM_06381"/>
<gene>
    <name evidence="2" type="ORF">MBM_06381</name>
</gene>
<keyword evidence="3" id="KW-1185">Reference proteome</keyword>
<feature type="transmembrane region" description="Helical" evidence="1">
    <location>
        <begin position="12"/>
        <end position="30"/>
    </location>
</feature>
<reference evidence="2 3" key="1">
    <citation type="journal article" date="2012" name="BMC Genomics">
        <title>Sequencing the genome of Marssonina brunnea reveals fungus-poplar co-evolution.</title>
        <authorList>
            <person name="Zhu S."/>
            <person name="Cao Y.-Z."/>
            <person name="Jiang C."/>
            <person name="Tan B.-Y."/>
            <person name="Wang Z."/>
            <person name="Feng S."/>
            <person name="Zhang L."/>
            <person name="Su X.-H."/>
            <person name="Brejova B."/>
            <person name="Vinar T."/>
            <person name="Xu M."/>
            <person name="Wang M.-X."/>
            <person name="Zhang S.-G."/>
            <person name="Huang M.-R."/>
            <person name="Wu R."/>
            <person name="Zhou Y."/>
        </authorList>
    </citation>
    <scope>NUCLEOTIDE SEQUENCE [LARGE SCALE GENOMIC DNA]</scope>
    <source>
        <strain evidence="2 3">MB_m1</strain>
    </source>
</reference>
<keyword evidence="1" id="KW-0812">Transmembrane</keyword>
<dbReference type="GeneID" id="18762316"/>
<evidence type="ECO:0000256" key="1">
    <source>
        <dbReference type="SAM" id="Phobius"/>
    </source>
</evidence>
<dbReference type="OMA" id="CAYTIYQ"/>
<dbReference type="HOGENOM" id="CLU_152668_0_0_1"/>
<keyword evidence="1" id="KW-0472">Membrane</keyword>
<proteinExistence type="predicted"/>
<dbReference type="AlphaFoldDB" id="K1WCU6"/>
<feature type="transmembrane region" description="Helical" evidence="1">
    <location>
        <begin position="37"/>
        <end position="56"/>
    </location>
</feature>
<name>K1WCU6_MARBU</name>
<protein>
    <submittedName>
        <fullName evidence="2">Uncharacterized protein</fullName>
    </submittedName>
</protein>
<dbReference type="InParanoid" id="K1WCU6"/>
<accession>K1WCU6</accession>
<sequence length="105" mass="10955">MPSLIDQLGSLTRSIFGVFSSILGSILAVFQAILSTILGVLQSLVAAVGTMLAGLAHTLQGLLRFLVSNILLIGAVVGALFLYSVYQQRNGKSVGQRPAGAKKIN</sequence>
<dbReference type="Proteomes" id="UP000006753">
    <property type="component" value="Unassembled WGS sequence"/>
</dbReference>
<dbReference type="OrthoDB" id="2561686at2759"/>
<dbReference type="EMBL" id="JH921442">
    <property type="protein sequence ID" value="EKD15165.1"/>
    <property type="molecule type" value="Genomic_DNA"/>
</dbReference>
<evidence type="ECO:0000313" key="3">
    <source>
        <dbReference type="Proteomes" id="UP000006753"/>
    </source>
</evidence>